<organism evidence="1 3">
    <name type="scientific">Acanthaster planci</name>
    <name type="common">Crown-of-thorns starfish</name>
    <dbReference type="NCBI Taxonomy" id="133434"/>
    <lineage>
        <taxon>Eukaryota</taxon>
        <taxon>Metazoa</taxon>
        <taxon>Echinodermata</taxon>
        <taxon>Eleutherozoa</taxon>
        <taxon>Asterozoa</taxon>
        <taxon>Asteroidea</taxon>
        <taxon>Valvatacea</taxon>
        <taxon>Valvatida</taxon>
        <taxon>Acanthasteridae</taxon>
        <taxon>Acanthaster</taxon>
    </lineage>
</organism>
<evidence type="ECO:0000313" key="4">
    <source>
        <dbReference type="RefSeq" id="XP_022094722.1"/>
    </source>
</evidence>
<dbReference type="KEGG" id="aplc:110981447"/>
<dbReference type="GO" id="GO:0005737">
    <property type="term" value="C:cytoplasm"/>
    <property type="evidence" value="ECO:0007669"/>
    <property type="project" value="TreeGrafter"/>
</dbReference>
<evidence type="ECO:0000313" key="1">
    <source>
        <dbReference type="Proteomes" id="UP000694845"/>
    </source>
</evidence>
<accession>A0A8B7YTP5</accession>
<dbReference type="InterPro" id="IPR011498">
    <property type="entry name" value="Kelch_2"/>
</dbReference>
<dbReference type="GO" id="GO:0003682">
    <property type="term" value="F:chromatin binding"/>
    <property type="evidence" value="ECO:0007669"/>
    <property type="project" value="InterPro"/>
</dbReference>
<dbReference type="Pfam" id="PF07646">
    <property type="entry name" value="Kelch_2"/>
    <property type="match status" value="1"/>
</dbReference>
<dbReference type="FunFam" id="2.120.10.80:FF:000134">
    <property type="entry name" value="Kelch domain-containing protein, putative"/>
    <property type="match status" value="1"/>
</dbReference>
<dbReference type="InterPro" id="IPR015915">
    <property type="entry name" value="Kelch-typ_b-propeller"/>
</dbReference>
<dbReference type="AlphaFoldDB" id="A0A8B7YTP5"/>
<dbReference type="OrthoDB" id="432528at2759"/>
<dbReference type="Gene3D" id="2.120.10.80">
    <property type="entry name" value="Kelch-type beta propeller"/>
    <property type="match status" value="2"/>
</dbReference>
<dbReference type="CTD" id="116138"/>
<dbReference type="Pfam" id="PF24681">
    <property type="entry name" value="Kelch_KLHDC2_KLHL20_DRC7"/>
    <property type="match status" value="1"/>
</dbReference>
<name>A0A8B7YTP5_ACAPL</name>
<dbReference type="GeneID" id="110981447"/>
<keyword evidence="1" id="KW-1185">Reference proteome</keyword>
<gene>
    <name evidence="2 3 4" type="primary">LOC110981447</name>
</gene>
<reference evidence="2 3" key="1">
    <citation type="submission" date="2025-04" db="UniProtKB">
        <authorList>
            <consortium name="RefSeq"/>
        </authorList>
    </citation>
    <scope>IDENTIFICATION</scope>
</reference>
<dbReference type="InterPro" id="IPR052637">
    <property type="entry name" value="KLHDC3-like"/>
</dbReference>
<dbReference type="RefSeq" id="XP_022094721.1">
    <property type="nucleotide sequence ID" value="XM_022239029.1"/>
</dbReference>
<evidence type="ECO:0000313" key="3">
    <source>
        <dbReference type="RefSeq" id="XP_022094721.1"/>
    </source>
</evidence>
<evidence type="ECO:0000313" key="2">
    <source>
        <dbReference type="RefSeq" id="XP_022094720.1"/>
    </source>
</evidence>
<proteinExistence type="predicted"/>
<dbReference type="RefSeq" id="XP_022094722.1">
    <property type="nucleotide sequence ID" value="XM_022239030.1"/>
</dbReference>
<dbReference type="OMA" id="SQETYVF"/>
<dbReference type="PANTHER" id="PTHR46461:SF1">
    <property type="entry name" value="KELCH DOMAIN-CONTAINING PROTEIN 3"/>
    <property type="match status" value="1"/>
</dbReference>
<dbReference type="PANTHER" id="PTHR46461">
    <property type="entry name" value="KELCH DOMAIN-CONTAINING PROTEIN 3"/>
    <property type="match status" value="1"/>
</dbReference>
<sequence>MPHWTVHLDGGPRRVNHAAALVGNWIYMFGGYCTGGDYHSLIPIDVYALDTVLLRWRKLPIASGEETSQKLVPYLRYGHSVVNYEGKVYLWGGRNDNYGACNKVFCYDTKTLKWSRPRTEGERPGGRDGHTACLIGDNMYIFGGFEDGMVQCYANTVYSLDLKEMFWTYIKAKGDIPHWRDFHTAAAYHHRMIVFGGRSDESGPYYTNREFYCNRLQVLDTQTKVWSAPPTTGDIPIGRRSHSAFMYRDHMYIFGGYNDITKMHYNDLYRLDLCNYEWSKVMTSGQTPRNRRRQCCIVVQDHVIMFGGTSPKDTPIPGGSDDENLMDLADLHILDFAPSLKTLCKVAVIRYQLDISCLPLDIRWELEAMTTDNSISQPLEMPQG</sequence>
<protein>
    <submittedName>
        <fullName evidence="2 3">Kelch domain-containing protein 3-like</fullName>
    </submittedName>
</protein>
<dbReference type="Proteomes" id="UP000694845">
    <property type="component" value="Unplaced"/>
</dbReference>
<dbReference type="SUPFAM" id="SSF117281">
    <property type="entry name" value="Kelch motif"/>
    <property type="match status" value="1"/>
</dbReference>
<dbReference type="RefSeq" id="XP_022094720.1">
    <property type="nucleotide sequence ID" value="XM_022239028.1"/>
</dbReference>